<sequence>ADGATRLYLPVHTTDLPNLHSSVSERQSSFSSTEDVQRLTIFTTATSSSRYIIHSYMPLLQPSQFTDIQSSTFGTSSDVTRSHAVHHQINNIQEYVSWTGSSANSRFSSTLNQTPFLEIYAT</sequence>
<evidence type="ECO:0000313" key="1">
    <source>
        <dbReference type="EMBL" id="CEK59367.1"/>
    </source>
</evidence>
<proteinExistence type="predicted"/>
<feature type="non-terminal residue" evidence="1">
    <location>
        <position position="122"/>
    </location>
</feature>
<dbReference type="EMBL" id="HACG01012502">
    <property type="protein sequence ID" value="CEK59367.1"/>
    <property type="molecule type" value="Transcribed_RNA"/>
</dbReference>
<gene>
    <name evidence="1" type="primary">ORF36091</name>
</gene>
<dbReference type="AlphaFoldDB" id="A0A0B6YT94"/>
<feature type="non-terminal residue" evidence="1">
    <location>
        <position position="1"/>
    </location>
</feature>
<reference evidence="1" key="1">
    <citation type="submission" date="2014-12" db="EMBL/GenBank/DDBJ databases">
        <title>Insight into the proteome of Arion vulgaris.</title>
        <authorList>
            <person name="Aradska J."/>
            <person name="Bulat T."/>
            <person name="Smidak R."/>
            <person name="Sarate P."/>
            <person name="Gangsoo J."/>
            <person name="Sialana F."/>
            <person name="Bilban M."/>
            <person name="Lubec G."/>
        </authorList>
    </citation>
    <scope>NUCLEOTIDE SEQUENCE</scope>
    <source>
        <tissue evidence="1">Skin</tissue>
    </source>
</reference>
<accession>A0A0B6YT94</accession>
<name>A0A0B6YT94_9EUPU</name>
<organism evidence="1">
    <name type="scientific">Arion vulgaris</name>
    <dbReference type="NCBI Taxonomy" id="1028688"/>
    <lineage>
        <taxon>Eukaryota</taxon>
        <taxon>Metazoa</taxon>
        <taxon>Spiralia</taxon>
        <taxon>Lophotrochozoa</taxon>
        <taxon>Mollusca</taxon>
        <taxon>Gastropoda</taxon>
        <taxon>Heterobranchia</taxon>
        <taxon>Euthyneura</taxon>
        <taxon>Panpulmonata</taxon>
        <taxon>Eupulmonata</taxon>
        <taxon>Stylommatophora</taxon>
        <taxon>Helicina</taxon>
        <taxon>Arionoidea</taxon>
        <taxon>Arionidae</taxon>
        <taxon>Arion</taxon>
    </lineage>
</organism>
<protein>
    <submittedName>
        <fullName evidence="1">Uncharacterized protein</fullName>
    </submittedName>
</protein>